<evidence type="ECO:0000313" key="6">
    <source>
        <dbReference type="EMBL" id="OSX62497.1"/>
    </source>
</evidence>
<dbReference type="PANTHER" id="PTHR10887:SF341">
    <property type="entry name" value="NFX1-TYPE ZINC FINGER-CONTAINING PROTEIN 1"/>
    <property type="match status" value="1"/>
</dbReference>
<dbReference type="InterPro" id="IPR000641">
    <property type="entry name" value="CbxX/CfxQ"/>
</dbReference>
<accession>A0A1X6N1K5</accession>
<dbReference type="Pfam" id="PF00004">
    <property type="entry name" value="AAA"/>
    <property type="match status" value="1"/>
</dbReference>
<feature type="region of interest" description="Disordered" evidence="4">
    <location>
        <begin position="804"/>
        <end position="828"/>
    </location>
</feature>
<dbReference type="InterPro" id="IPR003959">
    <property type="entry name" value="ATPase_AAA_core"/>
</dbReference>
<gene>
    <name evidence="6" type="ORF">POSPLADRAFT_1142602</name>
</gene>
<reference evidence="6 7" key="1">
    <citation type="submission" date="2017-04" db="EMBL/GenBank/DDBJ databases">
        <title>Genome Sequence of the Model Brown-Rot Fungus Postia placenta SB12.</title>
        <authorList>
            <consortium name="DOE Joint Genome Institute"/>
            <person name="Gaskell J."/>
            <person name="Kersten P."/>
            <person name="Larrondo L.F."/>
            <person name="Canessa P."/>
            <person name="Martinez D."/>
            <person name="Hibbett D."/>
            <person name="Schmoll M."/>
            <person name="Kubicek C.P."/>
            <person name="Martinez A.T."/>
            <person name="Yadav J."/>
            <person name="Master E."/>
            <person name="Magnuson J.K."/>
            <person name="James T."/>
            <person name="Yaver D."/>
            <person name="Berka R."/>
            <person name="Labutti K."/>
            <person name="Lipzen A."/>
            <person name="Aerts A."/>
            <person name="Barry K."/>
            <person name="Henrissat B."/>
            <person name="Blanchette R."/>
            <person name="Grigoriev I."/>
            <person name="Cullen D."/>
        </authorList>
    </citation>
    <scope>NUCLEOTIDE SEQUENCE [LARGE SCALE GENOMIC DNA]</scope>
    <source>
        <strain evidence="6 7">MAD-698-R-SB12</strain>
    </source>
</reference>
<name>A0A1X6N1K5_9APHY</name>
<dbReference type="SUPFAM" id="SSF52540">
    <property type="entry name" value="P-loop containing nucleoside triphosphate hydrolases"/>
    <property type="match status" value="2"/>
</dbReference>
<dbReference type="CDD" id="cd00009">
    <property type="entry name" value="AAA"/>
    <property type="match status" value="1"/>
</dbReference>
<dbReference type="PRINTS" id="PR00819">
    <property type="entry name" value="CBXCFQXSUPER"/>
</dbReference>
<dbReference type="InterPro" id="IPR041679">
    <property type="entry name" value="DNA2/NAM7-like_C"/>
</dbReference>
<dbReference type="GO" id="GO:0031048">
    <property type="term" value="P:regulatory ncRNA-mediated heterochromatin formation"/>
    <property type="evidence" value="ECO:0007669"/>
    <property type="project" value="TreeGrafter"/>
</dbReference>
<dbReference type="CDD" id="cd18808">
    <property type="entry name" value="SF1_C_Upf1"/>
    <property type="match status" value="1"/>
</dbReference>
<comment type="similarity">
    <text evidence="1">Belongs to the CbxX/CfxQ family.</text>
</comment>
<dbReference type="GO" id="GO:0005524">
    <property type="term" value="F:ATP binding"/>
    <property type="evidence" value="ECO:0007669"/>
    <property type="project" value="UniProtKB-KW"/>
</dbReference>
<dbReference type="InterPro" id="IPR003593">
    <property type="entry name" value="AAA+_ATPase"/>
</dbReference>
<evidence type="ECO:0000256" key="4">
    <source>
        <dbReference type="SAM" id="MobiDB-lite"/>
    </source>
</evidence>
<dbReference type="InterPro" id="IPR047187">
    <property type="entry name" value="SF1_C_Upf1"/>
</dbReference>
<keyword evidence="7" id="KW-1185">Reference proteome</keyword>
<evidence type="ECO:0000256" key="3">
    <source>
        <dbReference type="ARBA" id="ARBA00022840"/>
    </source>
</evidence>
<dbReference type="RefSeq" id="XP_024339291.1">
    <property type="nucleotide sequence ID" value="XM_024485450.1"/>
</dbReference>
<dbReference type="InterPro" id="IPR027417">
    <property type="entry name" value="P-loop_NTPase"/>
</dbReference>
<keyword evidence="2" id="KW-0547">Nucleotide-binding</keyword>
<keyword evidence="3" id="KW-0067">ATP-binding</keyword>
<sequence length="1190" mass="132363">MSFIAHRSITYPCKAYSGSAALRCEAQLFRTNFIKGQHRPLMNRGNSQASNLDSRGQRLNKLLDGVLNGRQALGTASSPLFLEAICAQPDAAKCIDRLIVSKTGLSSVQTAMRADLSLSFFNGHASSFIIYLQAPALRIVGGGSFLQQLVIAMVEPSIFWNTFSDAFRAGSLQEKGELSFGWLLLQLVVLPASKAAPYREIAQDQAVLDRLLSSPHSETSAIGRRIKDVVATLHASIPDGSDTFPGDRHDNDFADFRLISIHPTADEITCRELPFLRPASFLDDAETADSRVATYLDNHFRLLREDMIHEMREEMQIALGKKKGKHRGLVIDGLELVGVHFGPDNKRSKWAIELQCKQDLPVLKRKKDRRAFLRDEGRSILRHQSLACLLVNGKIIAFPTILRDEDQLAKLPPVVLLCLTGESSTKKALMELKDDIQAASPGVLLVEEAGEILESHIISALGSETSQLILIGDHHCQIDRQLRPKVNNYFLTVEKGDGFDLNRSMFERLVLKGYPHTTLSEQHRMRPEISDLDNRELYPSSSKRNTYEAEMVLKIVRYLAQQGYGTEKLVVLTPYLGQLQLLQSILKTETDPVLNDLDSFDLVRAGLVTEATAKLTQRPLRLATIDNYQGEESDIVICCLTRSNVDHDIGFMSSPERVNVLLSRARDCLILLGNADTFLNARKGKEIWEQLFRLLACGKHVYDGLPVKCERHPDRKACLKKPIDFDVLTPDGGCQEPCGTMLSCGLHCCSSKCHQLYDHSKMQCEHILNDVCSNGHTLNWKCFQGRPPVCKRCEKEVKLAEEKRQRDFADKERRDAEEREHARNIAKLEEEYEQQTRLLRDRQLAEERANAIQQKQQDLASITALTAKAPPTSSAASVVPDNGGAPAATANGAASTLPTSADALPASSIHHSIPPPTPTSTVEQVQQVSTGSEPSSTPTSGAEQEWERQKVMDGASDPSIDAIMSMTGLEAVKKQVLQIKGKVDVTKRQNTSLKNERFNIVLLGNPGTGKTTVARHYAKFLTSFGIIPGVAFVEASGSSLANDGVPGVKKHIETILKSGGGALFVDEAYQLTGQHNFQGTQVLDFLLAEMENRVGTIVFILAGYSKQMEKFFEHNPGLQSRVPYTLRFEDYNDAELLLMLERMIKKRYNSRMKVEGDFGGLYWVEDERALETLGHWRISSLRSLVDRQTE</sequence>
<dbReference type="STRING" id="670580.A0A1X6N1K5"/>
<evidence type="ECO:0000256" key="1">
    <source>
        <dbReference type="ARBA" id="ARBA00010378"/>
    </source>
</evidence>
<dbReference type="SMART" id="SM00382">
    <property type="entry name" value="AAA"/>
    <property type="match status" value="1"/>
</dbReference>
<dbReference type="Pfam" id="PF13087">
    <property type="entry name" value="AAA_12"/>
    <property type="match status" value="1"/>
</dbReference>
<dbReference type="GO" id="GO:0031380">
    <property type="term" value="C:nuclear RNA-directed RNA polymerase complex"/>
    <property type="evidence" value="ECO:0007669"/>
    <property type="project" value="TreeGrafter"/>
</dbReference>
<feature type="region of interest" description="Disordered" evidence="4">
    <location>
        <begin position="872"/>
        <end position="953"/>
    </location>
</feature>
<dbReference type="Proteomes" id="UP000194127">
    <property type="component" value="Unassembled WGS sequence"/>
</dbReference>
<dbReference type="GeneID" id="36330399"/>
<proteinExistence type="inferred from homology"/>
<feature type="domain" description="AAA+ ATPase" evidence="5">
    <location>
        <begin position="996"/>
        <end position="1132"/>
    </location>
</feature>
<dbReference type="AlphaFoldDB" id="A0A1X6N1K5"/>
<organism evidence="6 7">
    <name type="scientific">Postia placenta MAD-698-R-SB12</name>
    <dbReference type="NCBI Taxonomy" id="670580"/>
    <lineage>
        <taxon>Eukaryota</taxon>
        <taxon>Fungi</taxon>
        <taxon>Dikarya</taxon>
        <taxon>Basidiomycota</taxon>
        <taxon>Agaricomycotina</taxon>
        <taxon>Agaricomycetes</taxon>
        <taxon>Polyporales</taxon>
        <taxon>Adustoporiaceae</taxon>
        <taxon>Rhodonia</taxon>
    </lineage>
</organism>
<dbReference type="CDD" id="cd06008">
    <property type="entry name" value="NF-X1-zinc-finger"/>
    <property type="match status" value="1"/>
</dbReference>
<dbReference type="Gene3D" id="3.40.50.300">
    <property type="entry name" value="P-loop containing nucleotide triphosphate hydrolases"/>
    <property type="match status" value="3"/>
</dbReference>
<feature type="compositionally biased region" description="Low complexity" evidence="4">
    <location>
        <begin position="929"/>
        <end position="941"/>
    </location>
</feature>
<evidence type="ECO:0000313" key="7">
    <source>
        <dbReference type="Proteomes" id="UP000194127"/>
    </source>
</evidence>
<dbReference type="GO" id="GO:0016887">
    <property type="term" value="F:ATP hydrolysis activity"/>
    <property type="evidence" value="ECO:0007669"/>
    <property type="project" value="InterPro"/>
</dbReference>
<protein>
    <recommendedName>
        <fullName evidence="5">AAA+ ATPase domain-containing protein</fullName>
    </recommendedName>
</protein>
<feature type="compositionally biased region" description="Low complexity" evidence="4">
    <location>
        <begin position="872"/>
        <end position="894"/>
    </location>
</feature>
<dbReference type="FunFam" id="3.40.50.300:FF:000216">
    <property type="entry name" value="Type VII secretion ATPase EccA"/>
    <property type="match status" value="1"/>
</dbReference>
<evidence type="ECO:0000256" key="2">
    <source>
        <dbReference type="ARBA" id="ARBA00022741"/>
    </source>
</evidence>
<dbReference type="PANTHER" id="PTHR10887">
    <property type="entry name" value="DNA2/NAM7 HELICASE FAMILY"/>
    <property type="match status" value="1"/>
</dbReference>
<dbReference type="InterPro" id="IPR045055">
    <property type="entry name" value="DNA2/NAM7-like"/>
</dbReference>
<dbReference type="EMBL" id="KZ110597">
    <property type="protein sequence ID" value="OSX62497.1"/>
    <property type="molecule type" value="Genomic_DNA"/>
</dbReference>
<dbReference type="OrthoDB" id="2423195at2759"/>
<evidence type="ECO:0000259" key="5">
    <source>
        <dbReference type="SMART" id="SM00382"/>
    </source>
</evidence>